<dbReference type="Gene3D" id="3.40.630.30">
    <property type="match status" value="1"/>
</dbReference>
<evidence type="ECO:0000256" key="3">
    <source>
        <dbReference type="ARBA" id="ARBA00050603"/>
    </source>
</evidence>
<keyword evidence="2 6" id="KW-0012">Acyltransferase</keyword>
<evidence type="ECO:0000313" key="6">
    <source>
        <dbReference type="EMBL" id="QDU75559.1"/>
    </source>
</evidence>
<dbReference type="InterPro" id="IPR000182">
    <property type="entry name" value="GNAT_dom"/>
</dbReference>
<dbReference type="FunFam" id="3.40.630.30:FF:000026">
    <property type="entry name" value="Phosphinothricin acetyltransferase"/>
    <property type="match status" value="1"/>
</dbReference>
<keyword evidence="7" id="KW-1185">Reference proteome</keyword>
<dbReference type="EC" id="2.3.1.-" evidence="6"/>
<dbReference type="KEGG" id="bvo:Pan97_25920"/>
<keyword evidence="1 6" id="KW-0808">Transferase</keyword>
<dbReference type="OrthoDB" id="9798006at2"/>
<comment type="catalytic activity">
    <reaction evidence="4">
        <text>L-methionine sulfone + acetyl-CoA = N-acetyl-L-methionine sulfone + CoA + H(+)</text>
        <dbReference type="Rhea" id="RHEA:47656"/>
        <dbReference type="ChEBI" id="CHEBI:15378"/>
        <dbReference type="ChEBI" id="CHEBI:57287"/>
        <dbReference type="ChEBI" id="CHEBI:57288"/>
        <dbReference type="ChEBI" id="CHEBI:87824"/>
        <dbReference type="ChEBI" id="CHEBI:87825"/>
    </reaction>
</comment>
<evidence type="ECO:0000256" key="4">
    <source>
        <dbReference type="ARBA" id="ARBA00051334"/>
    </source>
</evidence>
<evidence type="ECO:0000256" key="1">
    <source>
        <dbReference type="ARBA" id="ARBA00022679"/>
    </source>
</evidence>
<dbReference type="PANTHER" id="PTHR43072:SF23">
    <property type="entry name" value="UPF0039 PROTEIN C11D3.02C"/>
    <property type="match status" value="1"/>
</dbReference>
<reference evidence="7" key="1">
    <citation type="submission" date="2019-02" db="EMBL/GenBank/DDBJ databases">
        <title>Deep-cultivation of Planctomycetes and their phenomic and genomic characterization uncovers novel biology.</title>
        <authorList>
            <person name="Wiegand S."/>
            <person name="Jogler M."/>
            <person name="Boedeker C."/>
            <person name="Pinto D."/>
            <person name="Vollmers J."/>
            <person name="Rivas-Marin E."/>
            <person name="Kohn T."/>
            <person name="Peeters S.H."/>
            <person name="Heuer A."/>
            <person name="Rast P."/>
            <person name="Oberbeckmann S."/>
            <person name="Bunk B."/>
            <person name="Jeske O."/>
            <person name="Meyerdierks A."/>
            <person name="Storesund J.E."/>
            <person name="Kallscheuer N."/>
            <person name="Luecker S."/>
            <person name="Lage O.M."/>
            <person name="Pohl T."/>
            <person name="Merkel B.J."/>
            <person name="Hornburger P."/>
            <person name="Mueller R.-W."/>
            <person name="Bruemmer F."/>
            <person name="Labrenz M."/>
            <person name="Spormann A.M."/>
            <person name="Op den Camp H."/>
            <person name="Overmann J."/>
            <person name="Amann R."/>
            <person name="Jetten M.S.M."/>
            <person name="Mascher T."/>
            <person name="Medema M.H."/>
            <person name="Devos D.P."/>
            <person name="Kaster A.-K."/>
            <person name="Ovreas L."/>
            <person name="Rohde M."/>
            <person name="Galperin M.Y."/>
            <person name="Jogler C."/>
        </authorList>
    </citation>
    <scope>NUCLEOTIDE SEQUENCE [LARGE SCALE GENOMIC DNA]</scope>
    <source>
        <strain evidence="7">Pan97</strain>
    </source>
</reference>
<dbReference type="PANTHER" id="PTHR43072">
    <property type="entry name" value="N-ACETYLTRANSFERASE"/>
    <property type="match status" value="1"/>
</dbReference>
<feature type="domain" description="N-acetyltransferase" evidence="5">
    <location>
        <begin position="1"/>
        <end position="156"/>
    </location>
</feature>
<dbReference type="SUPFAM" id="SSF55729">
    <property type="entry name" value="Acyl-CoA N-acyltransferases (Nat)"/>
    <property type="match status" value="1"/>
</dbReference>
<name>A0A518C8K4_9BACT</name>
<protein>
    <submittedName>
        <fullName evidence="6">N-acyltransferase YncA</fullName>
        <ecNumber evidence="6">2.3.1.-</ecNumber>
    </submittedName>
</protein>
<organism evidence="6 7">
    <name type="scientific">Bremerella volcania</name>
    <dbReference type="NCBI Taxonomy" id="2527984"/>
    <lineage>
        <taxon>Bacteria</taxon>
        <taxon>Pseudomonadati</taxon>
        <taxon>Planctomycetota</taxon>
        <taxon>Planctomycetia</taxon>
        <taxon>Pirellulales</taxon>
        <taxon>Pirellulaceae</taxon>
        <taxon>Bremerella</taxon>
    </lineage>
</organism>
<dbReference type="Pfam" id="PF00583">
    <property type="entry name" value="Acetyltransf_1"/>
    <property type="match status" value="1"/>
</dbReference>
<sequence>MQFVPCTYEEHAQAILEIFNDAIVHSTALYDYHPRPMESMVTWFATKKAGNFPVIGVVDEAGQLMGFASYGTFRPWAAYKYTVEHSVYVHKDHRGKGLGMMLMKRLIEMAEQNDVHVLVGGIDLSNAGSVRLHEKLGFELSGTIRQVAYKFGRWLDLGFYQLVLKTPSQPVEG</sequence>
<dbReference type="RefSeq" id="WP_144973032.1">
    <property type="nucleotide sequence ID" value="NZ_CP036289.1"/>
</dbReference>
<comment type="catalytic activity">
    <reaction evidence="3">
        <text>L-methionine sulfoximine + acetyl-CoA = N-acetyl-L-methionine sulfoximine + CoA + H(+)</text>
        <dbReference type="Rhea" id="RHEA:47660"/>
        <dbReference type="ChEBI" id="CHEBI:15378"/>
        <dbReference type="ChEBI" id="CHEBI:57287"/>
        <dbReference type="ChEBI" id="CHEBI:57288"/>
        <dbReference type="ChEBI" id="CHEBI:87826"/>
        <dbReference type="ChEBI" id="CHEBI:87827"/>
    </reaction>
</comment>
<dbReference type="AlphaFoldDB" id="A0A518C8K4"/>
<proteinExistence type="predicted"/>
<dbReference type="EMBL" id="CP036289">
    <property type="protein sequence ID" value="QDU75559.1"/>
    <property type="molecule type" value="Genomic_DNA"/>
</dbReference>
<evidence type="ECO:0000256" key="2">
    <source>
        <dbReference type="ARBA" id="ARBA00023315"/>
    </source>
</evidence>
<evidence type="ECO:0000313" key="7">
    <source>
        <dbReference type="Proteomes" id="UP000318626"/>
    </source>
</evidence>
<accession>A0A518C8K4</accession>
<dbReference type="CDD" id="cd04301">
    <property type="entry name" value="NAT_SF"/>
    <property type="match status" value="1"/>
</dbReference>
<evidence type="ECO:0000259" key="5">
    <source>
        <dbReference type="PROSITE" id="PS51186"/>
    </source>
</evidence>
<dbReference type="Proteomes" id="UP000318626">
    <property type="component" value="Chromosome"/>
</dbReference>
<dbReference type="InterPro" id="IPR016181">
    <property type="entry name" value="Acyl_CoA_acyltransferase"/>
</dbReference>
<dbReference type="GO" id="GO:0016747">
    <property type="term" value="F:acyltransferase activity, transferring groups other than amino-acyl groups"/>
    <property type="evidence" value="ECO:0007669"/>
    <property type="project" value="InterPro"/>
</dbReference>
<gene>
    <name evidence="6" type="primary">yncA</name>
    <name evidence="6" type="ORF">Pan97_25920</name>
</gene>
<dbReference type="PROSITE" id="PS51186">
    <property type="entry name" value="GNAT"/>
    <property type="match status" value="1"/>
</dbReference>